<comment type="caution">
    <text evidence="4">The sequence shown here is derived from an EMBL/GenBank/DDBJ whole genome shotgun (WGS) entry which is preliminary data.</text>
</comment>
<evidence type="ECO:0000256" key="1">
    <source>
        <dbReference type="SAM" id="MobiDB-lite"/>
    </source>
</evidence>
<dbReference type="Pfam" id="PF13439">
    <property type="entry name" value="Glyco_transf_4"/>
    <property type="match status" value="1"/>
</dbReference>
<accession>A0A512BHE8</accession>
<dbReference type="PANTHER" id="PTHR45947:SF3">
    <property type="entry name" value="SULFOQUINOVOSYL TRANSFERASE SQD2"/>
    <property type="match status" value="1"/>
</dbReference>
<keyword evidence="4" id="KW-0808">Transferase</keyword>
<organism evidence="4 5">
    <name type="scientific">Segetibacter aerophilus</name>
    <dbReference type="NCBI Taxonomy" id="670293"/>
    <lineage>
        <taxon>Bacteria</taxon>
        <taxon>Pseudomonadati</taxon>
        <taxon>Bacteroidota</taxon>
        <taxon>Chitinophagia</taxon>
        <taxon>Chitinophagales</taxon>
        <taxon>Chitinophagaceae</taxon>
        <taxon>Segetibacter</taxon>
    </lineage>
</organism>
<keyword evidence="5" id="KW-1185">Reference proteome</keyword>
<proteinExistence type="predicted"/>
<dbReference type="EMBL" id="BJYT01000020">
    <property type="protein sequence ID" value="GEO11383.1"/>
    <property type="molecule type" value="Genomic_DNA"/>
</dbReference>
<evidence type="ECO:0000313" key="5">
    <source>
        <dbReference type="Proteomes" id="UP000321513"/>
    </source>
</evidence>
<protein>
    <submittedName>
        <fullName evidence="4">Glycosyl transferase</fullName>
    </submittedName>
</protein>
<name>A0A512BHE8_9BACT</name>
<evidence type="ECO:0000313" key="4">
    <source>
        <dbReference type="EMBL" id="GEO11383.1"/>
    </source>
</evidence>
<dbReference type="Proteomes" id="UP000321513">
    <property type="component" value="Unassembled WGS sequence"/>
</dbReference>
<dbReference type="Gene3D" id="3.40.50.2000">
    <property type="entry name" value="Glycogen Phosphorylase B"/>
    <property type="match status" value="2"/>
</dbReference>
<dbReference type="Pfam" id="PF00534">
    <property type="entry name" value="Glycos_transf_1"/>
    <property type="match status" value="1"/>
</dbReference>
<evidence type="ECO:0000259" key="3">
    <source>
        <dbReference type="Pfam" id="PF13439"/>
    </source>
</evidence>
<dbReference type="AlphaFoldDB" id="A0A512BHE8"/>
<reference evidence="4 5" key="1">
    <citation type="submission" date="2019-07" db="EMBL/GenBank/DDBJ databases">
        <title>Whole genome shotgun sequence of Segetibacter aerophilus NBRC 106135.</title>
        <authorList>
            <person name="Hosoyama A."/>
            <person name="Uohara A."/>
            <person name="Ohji S."/>
            <person name="Ichikawa N."/>
        </authorList>
    </citation>
    <scope>NUCLEOTIDE SEQUENCE [LARGE SCALE GENOMIC DNA]</scope>
    <source>
        <strain evidence="4 5">NBRC 106135</strain>
    </source>
</reference>
<dbReference type="OrthoDB" id="7560678at2"/>
<feature type="compositionally biased region" description="Polar residues" evidence="1">
    <location>
        <begin position="382"/>
        <end position="401"/>
    </location>
</feature>
<dbReference type="InterPro" id="IPR028098">
    <property type="entry name" value="Glyco_trans_4-like_N"/>
</dbReference>
<feature type="region of interest" description="Disordered" evidence="1">
    <location>
        <begin position="377"/>
        <end position="401"/>
    </location>
</feature>
<dbReference type="InterPro" id="IPR050194">
    <property type="entry name" value="Glycosyltransferase_grp1"/>
</dbReference>
<sequence>MHMKISKASRDDDRVSVLEIIGNSGMGGMENYIKGFLANLPINQFSVTCICPFESPFTDTLRQLGVEEVYITPIEDDPPWRSIQLAVEVIRLHDIDVLHAHMPKAHALAGLAGSLTNKPTVATIHGMNVTSHELGITRAVGSHVITNCQEAYIQALAMGISADRANLVRNGVDTKVFVPNGGGKAFRNHLGLPKGTPVVGFVSRLEKEKGPDLFLRAAEIIHQKRPDVHFVIVGEGFMHDELEKMVTQMQLDKNVHFAGWWDNTPDIYPAFDVLAHTSRSDGTSLVLLEAMACGCPTVGIGVGGVREIIEIERTGFVSGAGDWQNVGDRILQLLNNPALLKSMKEAARTRVEQHFNVAINTKLTAKVLRQVAERGRDERFSKNTVPSPEMLTSISLTTSKD</sequence>
<dbReference type="InterPro" id="IPR001296">
    <property type="entry name" value="Glyco_trans_1"/>
</dbReference>
<dbReference type="SUPFAM" id="SSF53756">
    <property type="entry name" value="UDP-Glycosyltransferase/glycogen phosphorylase"/>
    <property type="match status" value="1"/>
</dbReference>
<dbReference type="GO" id="GO:0016757">
    <property type="term" value="F:glycosyltransferase activity"/>
    <property type="evidence" value="ECO:0007669"/>
    <property type="project" value="InterPro"/>
</dbReference>
<evidence type="ECO:0000259" key="2">
    <source>
        <dbReference type="Pfam" id="PF00534"/>
    </source>
</evidence>
<feature type="domain" description="Glycosyl transferase family 1" evidence="2">
    <location>
        <begin position="186"/>
        <end position="349"/>
    </location>
</feature>
<dbReference type="PANTHER" id="PTHR45947">
    <property type="entry name" value="SULFOQUINOVOSYL TRANSFERASE SQD2"/>
    <property type="match status" value="1"/>
</dbReference>
<feature type="domain" description="Glycosyltransferase subfamily 4-like N-terminal" evidence="3">
    <location>
        <begin position="26"/>
        <end position="175"/>
    </location>
</feature>
<gene>
    <name evidence="4" type="ORF">SAE01_38790</name>
</gene>